<comment type="subcellular location">
    <subcellularLocation>
        <location evidence="1">Membrane</location>
    </subcellularLocation>
</comment>
<reference evidence="5" key="1">
    <citation type="submission" date="2022-07" db="EMBL/GenBank/DDBJ databases">
        <title>Phylogenomic reconstructions and comparative analyses of Kickxellomycotina fungi.</title>
        <authorList>
            <person name="Reynolds N.K."/>
            <person name="Stajich J.E."/>
            <person name="Barry K."/>
            <person name="Grigoriev I.V."/>
            <person name="Crous P."/>
            <person name="Smith M.E."/>
        </authorList>
    </citation>
    <scope>NUCLEOTIDE SEQUENCE</scope>
    <source>
        <strain evidence="5">NBRC 105414</strain>
    </source>
</reference>
<dbReference type="OrthoDB" id="67540at2759"/>
<name>A0A9W8H8H4_9FUNG</name>
<feature type="region of interest" description="Disordered" evidence="3">
    <location>
        <begin position="1"/>
        <end position="34"/>
    </location>
</feature>
<keyword evidence="2" id="KW-0472">Membrane</keyword>
<dbReference type="SUPFAM" id="SSF69322">
    <property type="entry name" value="Tricorn protease domain 2"/>
    <property type="match status" value="1"/>
</dbReference>
<dbReference type="GO" id="GO:0042147">
    <property type="term" value="P:retrograde transport, endosome to Golgi"/>
    <property type="evidence" value="ECO:0007669"/>
    <property type="project" value="TreeGrafter"/>
</dbReference>
<gene>
    <name evidence="5" type="primary">RIC1</name>
    <name evidence="5" type="ORF">H4R18_003641</name>
</gene>
<dbReference type="GO" id="GO:0005829">
    <property type="term" value="C:cytosol"/>
    <property type="evidence" value="ECO:0007669"/>
    <property type="project" value="TreeGrafter"/>
</dbReference>
<dbReference type="InterPro" id="IPR015943">
    <property type="entry name" value="WD40/YVTN_repeat-like_dom_sf"/>
</dbReference>
<feature type="domain" description="RIC1 C-terminal alpha solenoid region" evidence="4">
    <location>
        <begin position="764"/>
        <end position="929"/>
    </location>
</feature>
<comment type="caution">
    <text evidence="5">The sequence shown here is derived from an EMBL/GenBank/DDBJ whole genome shotgun (WGS) entry which is preliminary data.</text>
</comment>
<dbReference type="Pfam" id="PF07064">
    <property type="entry name" value="RIC1"/>
    <property type="match status" value="1"/>
</dbReference>
<sequence length="948" mass="99784">MPTHSADTRPARSASKRRAAEASGGGGGSGGSAGIVRWAQSPDGRLVAGITPRRVHLWLAKPFVLLSSLVYDAGSGLGELVDVVWEDPASVAERCAGEAGRCGTLFAVLADGLIYDIAVYRREGPVLEYRFAELHYFARGPGEGGGIPGFGIIQKRTYRLPSAGAGPAACAASAGAQLAVVATRSCVYRLTWGGSLVSSTPAGEVHDNPLAWISQVVCIECGSGLRLELYLLTDGAIRILELAGGGGGERAEARLLDGAGARYKATAIAYSAASRMLAVGTAGGEVVLWAVAAAADGRLERVARLGFDHGRGARVTALGWAPDGSAVACGYSTGHVAVRTALGYELSVTRLRSRGAGAGAGAGAAGPAADELVPAPALLAWAPGATRLLAFSRCVDAGGVARAQQGDGLPFARAALASMACEGNAKRVCLFTDDKVLVYLGGLEARGAGSQQPELQWHAAHIPAGYISANWPVRHVAVDDEGRHVAVAGRRGVAHYSLDTRRWRMFRSQQQEASLTCTGGLLWYQEYLVVACVNHECGDAPQVMFFSRRRALDTASDVQTVALAARAVALGCHSSMLLVLCEDAVVYQYAIFDTPDFVQVSFRRATSVAAAGVDPRRVRSLQWVPSAHFEHRPAFLVHEGTALHVIREGAPAAAVGGGRAEVVIVSAVNFGNMHSTVWWFDGARLHASLVSLEDFMDGGGGGDGGSGAALGGQRLLATRPEFFPVAISAERGMAVGVDQDWVLEEHAAAGLARLPVRAKLYLPSILDRLLSDGAEQDALLYAACFAHLEFFAHALEMLLHEVLEREAGGCDAQVLPRVVRLLEHFAPLYEVVVHCARKTEAAFWPRLFACLGGPVRVFRRCLAAGRLRTATQCLIVLHTLEPAAAVSEANVLALLDRTVAAQDAPLTAEILRFLRMAAESDAAVAHLLARLGADRRHAATTTTTTTVV</sequence>
<evidence type="ECO:0000256" key="3">
    <source>
        <dbReference type="SAM" id="MobiDB-lite"/>
    </source>
</evidence>
<dbReference type="PANTHER" id="PTHR22746">
    <property type="entry name" value="RAB6A-GEF COMPLEX PARTNER PROTEIN 1"/>
    <property type="match status" value="1"/>
</dbReference>
<evidence type="ECO:0000313" key="5">
    <source>
        <dbReference type="EMBL" id="KAJ2780098.1"/>
    </source>
</evidence>
<dbReference type="GO" id="GO:0000139">
    <property type="term" value="C:Golgi membrane"/>
    <property type="evidence" value="ECO:0007669"/>
    <property type="project" value="TreeGrafter"/>
</dbReference>
<dbReference type="Pfam" id="PF25440">
    <property type="entry name" value="Beta-prop_RIC1_2nd"/>
    <property type="match status" value="1"/>
</dbReference>
<dbReference type="InterPro" id="IPR040096">
    <property type="entry name" value="Ric1"/>
</dbReference>
<evidence type="ECO:0000256" key="1">
    <source>
        <dbReference type="ARBA" id="ARBA00004370"/>
    </source>
</evidence>
<proteinExistence type="predicted"/>
<dbReference type="Gene3D" id="2.130.10.10">
    <property type="entry name" value="YVTN repeat-like/Quinoprotein amine dehydrogenase"/>
    <property type="match status" value="1"/>
</dbReference>
<keyword evidence="6" id="KW-1185">Reference proteome</keyword>
<dbReference type="InterPro" id="IPR009771">
    <property type="entry name" value="RIC1_C"/>
</dbReference>
<accession>A0A9W8H8H4</accession>
<dbReference type="PANTHER" id="PTHR22746:SF10">
    <property type="entry name" value="GUANINE NUCLEOTIDE EXCHANGE FACTOR SUBUNIT RIC1"/>
    <property type="match status" value="1"/>
</dbReference>
<organism evidence="5 6">
    <name type="scientific">Coemansia javaensis</name>
    <dbReference type="NCBI Taxonomy" id="2761396"/>
    <lineage>
        <taxon>Eukaryota</taxon>
        <taxon>Fungi</taxon>
        <taxon>Fungi incertae sedis</taxon>
        <taxon>Zoopagomycota</taxon>
        <taxon>Kickxellomycotina</taxon>
        <taxon>Kickxellomycetes</taxon>
        <taxon>Kickxellales</taxon>
        <taxon>Kickxellaceae</taxon>
        <taxon>Coemansia</taxon>
    </lineage>
</organism>
<dbReference type="EMBL" id="JANBUL010000150">
    <property type="protein sequence ID" value="KAJ2780098.1"/>
    <property type="molecule type" value="Genomic_DNA"/>
</dbReference>
<evidence type="ECO:0000256" key="2">
    <source>
        <dbReference type="ARBA" id="ARBA00023136"/>
    </source>
</evidence>
<evidence type="ECO:0000313" key="6">
    <source>
        <dbReference type="Proteomes" id="UP001140217"/>
    </source>
</evidence>
<feature type="compositionally biased region" description="Gly residues" evidence="3">
    <location>
        <begin position="23"/>
        <end position="33"/>
    </location>
</feature>
<dbReference type="Proteomes" id="UP001140217">
    <property type="component" value="Unassembled WGS sequence"/>
</dbReference>
<dbReference type="GO" id="GO:0034066">
    <property type="term" value="C:Ric1-Rgp1 guanyl-nucleotide exchange factor complex"/>
    <property type="evidence" value="ECO:0007669"/>
    <property type="project" value="InterPro"/>
</dbReference>
<dbReference type="GO" id="GO:0006886">
    <property type="term" value="P:intracellular protein transport"/>
    <property type="evidence" value="ECO:0007669"/>
    <property type="project" value="InterPro"/>
</dbReference>
<dbReference type="AlphaFoldDB" id="A0A9W8H8H4"/>
<feature type="compositionally biased region" description="Basic and acidic residues" evidence="3">
    <location>
        <begin position="1"/>
        <end position="10"/>
    </location>
</feature>
<protein>
    <submittedName>
        <fullName evidence="5">WD40 repeat protein</fullName>
    </submittedName>
</protein>
<evidence type="ECO:0000259" key="4">
    <source>
        <dbReference type="Pfam" id="PF07064"/>
    </source>
</evidence>